<evidence type="ECO:0000256" key="3">
    <source>
        <dbReference type="ARBA" id="ARBA00016165"/>
    </source>
</evidence>
<evidence type="ECO:0000256" key="13">
    <source>
        <dbReference type="PIRSR" id="PIRSR602326-1"/>
    </source>
</evidence>
<dbReference type="InterPro" id="IPR002326">
    <property type="entry name" value="Cyt_c1"/>
</dbReference>
<evidence type="ECO:0000313" key="17">
    <source>
        <dbReference type="EMBL" id="AOO83597.1"/>
    </source>
</evidence>
<dbReference type="GO" id="GO:0009055">
    <property type="term" value="F:electron transfer activity"/>
    <property type="evidence" value="ECO:0007669"/>
    <property type="project" value="InterPro"/>
</dbReference>
<protein>
    <recommendedName>
        <fullName evidence="3">Cytochrome c1</fullName>
    </recommendedName>
</protein>
<dbReference type="Gene3D" id="1.20.5.100">
    <property type="entry name" value="Cytochrome c1, transmembrane anchor, C-terminal"/>
    <property type="match status" value="1"/>
</dbReference>
<feature type="transmembrane region" description="Helical" evidence="14">
    <location>
        <begin position="260"/>
        <end position="277"/>
    </location>
</feature>
<reference evidence="17 18" key="1">
    <citation type="journal article" date="2015" name="Antonie Van Leeuwenhoek">
        <title>Bosea vaviloviae sp. nov., a new species of slow-growing rhizobia isolated from nodules of the relict species Vavilovia formosa (Stev.) Fed.</title>
        <authorList>
            <person name="Safronova V.I."/>
            <person name="Kuznetsova I.G."/>
            <person name="Sazanova A.L."/>
            <person name="Kimeklis A.K."/>
            <person name="Belimov A.A."/>
            <person name="Andronov E.E."/>
            <person name="Pinaev A.G."/>
            <person name="Chizhevskaya E.P."/>
            <person name="Pukhaev A.R."/>
            <person name="Popov K.P."/>
            <person name="Willems A."/>
            <person name="Tikhonovich I.A."/>
        </authorList>
    </citation>
    <scope>NUCLEOTIDE SEQUENCE [LARGE SCALE GENOMIC DNA]</scope>
    <source>
        <strain evidence="17 18">Vaf18</strain>
    </source>
</reference>
<dbReference type="PANTHER" id="PTHR10266">
    <property type="entry name" value="CYTOCHROME C1"/>
    <property type="match status" value="1"/>
</dbReference>
<evidence type="ECO:0000256" key="7">
    <source>
        <dbReference type="ARBA" id="ARBA00022692"/>
    </source>
</evidence>
<keyword evidence="18" id="KW-1185">Reference proteome</keyword>
<proteinExistence type="inferred from homology"/>
<dbReference type="EMBL" id="CP017147">
    <property type="protein sequence ID" value="AOO83597.1"/>
    <property type="molecule type" value="Genomic_DNA"/>
</dbReference>
<feature type="signal peptide" evidence="15">
    <location>
        <begin position="1"/>
        <end position="28"/>
    </location>
</feature>
<dbReference type="PANTHER" id="PTHR10266:SF3">
    <property type="entry name" value="CYTOCHROME C1, HEME PROTEIN, MITOCHONDRIAL"/>
    <property type="match status" value="1"/>
</dbReference>
<dbReference type="SUPFAM" id="SSF81496">
    <property type="entry name" value="Cytochrome c1 subunit of cytochrome bc1 complex (Ubiquinol-cytochrome c reductase), transmembrane anchor"/>
    <property type="match status" value="1"/>
</dbReference>
<evidence type="ECO:0000256" key="11">
    <source>
        <dbReference type="ARBA" id="ARBA00023004"/>
    </source>
</evidence>
<keyword evidence="5 13" id="KW-0349">Heme</keyword>
<accession>A0A1D7U898</accession>
<feature type="binding site" description="covalent" evidence="13">
    <location>
        <position position="65"/>
    </location>
    <ligand>
        <name>heme c</name>
        <dbReference type="ChEBI" id="CHEBI:61717"/>
    </ligand>
</feature>
<comment type="similarity">
    <text evidence="2">Belongs to the cytochrome c family.</text>
</comment>
<evidence type="ECO:0000313" key="18">
    <source>
        <dbReference type="Proteomes" id="UP000094969"/>
    </source>
</evidence>
<evidence type="ECO:0000256" key="5">
    <source>
        <dbReference type="ARBA" id="ARBA00022617"/>
    </source>
</evidence>
<dbReference type="Gene3D" id="1.10.760.10">
    <property type="entry name" value="Cytochrome c-like domain"/>
    <property type="match status" value="1"/>
</dbReference>
<sequence>MSMNSFRLSLSGLAAGLALSLAAPSGQAAEGRVEPPAMKWSFSGPVGTFDRAQLQRGFKIYKEVCAACHGASLIAFRNLAEPGGPEFSKGQVAALAATYQIKDGPNEQGEMFDRPGRPADRFPSPFPNEQAARAANGGAYPPDMSVLAKARTYERGFPRFVIDIFSQYQEQGPDYIHALLTGYKDAPQGFPPLQPGQFYNEYMPGHLVAMPKPLSDGQVEYPKGPDGKSPVPETAEQYSKDVAAFMVWMAEPHMEARKRIGLQVMVFLLIFGGLLYYTKKKVWARMPDGSPLH</sequence>
<evidence type="ECO:0000256" key="6">
    <source>
        <dbReference type="ARBA" id="ARBA00022660"/>
    </source>
</evidence>
<keyword evidence="4" id="KW-0813">Transport</keyword>
<evidence type="ECO:0000256" key="12">
    <source>
        <dbReference type="ARBA" id="ARBA00023136"/>
    </source>
</evidence>
<dbReference type="OrthoDB" id="9808471at2"/>
<evidence type="ECO:0000256" key="1">
    <source>
        <dbReference type="ARBA" id="ARBA00004370"/>
    </source>
</evidence>
<dbReference type="PRINTS" id="PR00603">
    <property type="entry name" value="CYTOCHROMEC1"/>
</dbReference>
<keyword evidence="8 13" id="KW-0479">Metal-binding</keyword>
<dbReference type="InterPro" id="IPR036909">
    <property type="entry name" value="Cyt_c-like_dom_sf"/>
</dbReference>
<keyword evidence="10 14" id="KW-1133">Transmembrane helix</keyword>
<dbReference type="Pfam" id="PF02167">
    <property type="entry name" value="Cytochrom_C1"/>
    <property type="match status" value="1"/>
</dbReference>
<name>A0A1D7U898_9HYPH</name>
<keyword evidence="12 14" id="KW-0472">Membrane</keyword>
<dbReference type="InterPro" id="IPR009056">
    <property type="entry name" value="Cyt_c-like_dom"/>
</dbReference>
<feature type="binding site" description="covalent" evidence="13">
    <location>
        <position position="210"/>
    </location>
    <ligand>
        <name>heme c</name>
        <dbReference type="ChEBI" id="CHEBI:61717"/>
    </ligand>
</feature>
<keyword evidence="15" id="KW-0732">Signal</keyword>
<dbReference type="STRING" id="1526658.BHK69_26945"/>
<keyword evidence="11 13" id="KW-0408">Iron</keyword>
<evidence type="ECO:0000256" key="4">
    <source>
        <dbReference type="ARBA" id="ARBA00022448"/>
    </source>
</evidence>
<keyword evidence="7 14" id="KW-0812">Transmembrane</keyword>
<organism evidence="17 18">
    <name type="scientific">Bosea vaviloviae</name>
    <dbReference type="NCBI Taxonomy" id="1526658"/>
    <lineage>
        <taxon>Bacteria</taxon>
        <taxon>Pseudomonadati</taxon>
        <taxon>Pseudomonadota</taxon>
        <taxon>Alphaproteobacteria</taxon>
        <taxon>Hyphomicrobiales</taxon>
        <taxon>Boseaceae</taxon>
        <taxon>Bosea</taxon>
    </lineage>
</organism>
<comment type="subcellular location">
    <subcellularLocation>
        <location evidence="1">Membrane</location>
    </subcellularLocation>
</comment>
<dbReference type="GO" id="GO:0016020">
    <property type="term" value="C:membrane"/>
    <property type="evidence" value="ECO:0007669"/>
    <property type="project" value="UniProtKB-SubCell"/>
</dbReference>
<comment type="cofactor">
    <cofactor evidence="13">
        <name>heme c</name>
        <dbReference type="ChEBI" id="CHEBI:61717"/>
    </cofactor>
    <text evidence="13">Binds 1 heme c group covalently per subunit.</text>
</comment>
<feature type="chain" id="PRO_5009100071" description="Cytochrome c1" evidence="15">
    <location>
        <begin position="29"/>
        <end position="293"/>
    </location>
</feature>
<dbReference type="PROSITE" id="PS51007">
    <property type="entry name" value="CYTC"/>
    <property type="match status" value="1"/>
</dbReference>
<evidence type="ECO:0000256" key="10">
    <source>
        <dbReference type="ARBA" id="ARBA00022989"/>
    </source>
</evidence>
<feature type="binding site" description="covalent" evidence="13">
    <location>
        <position position="68"/>
    </location>
    <ligand>
        <name>heme c</name>
        <dbReference type="ChEBI" id="CHEBI:61717"/>
    </ligand>
</feature>
<feature type="binding site" description="covalent" evidence="13">
    <location>
        <position position="69"/>
    </location>
    <ligand>
        <name>heme c</name>
        <dbReference type="ChEBI" id="CHEBI:61717"/>
    </ligand>
</feature>
<dbReference type="AlphaFoldDB" id="A0A1D7U898"/>
<dbReference type="SUPFAM" id="SSF46626">
    <property type="entry name" value="Cytochrome c"/>
    <property type="match status" value="1"/>
</dbReference>
<dbReference type="GO" id="GO:0046872">
    <property type="term" value="F:metal ion binding"/>
    <property type="evidence" value="ECO:0007669"/>
    <property type="project" value="UniProtKB-KW"/>
</dbReference>
<evidence type="ECO:0000259" key="16">
    <source>
        <dbReference type="PROSITE" id="PS51007"/>
    </source>
</evidence>
<dbReference type="GO" id="GO:0020037">
    <property type="term" value="F:heme binding"/>
    <property type="evidence" value="ECO:0007669"/>
    <property type="project" value="InterPro"/>
</dbReference>
<evidence type="ECO:0000256" key="8">
    <source>
        <dbReference type="ARBA" id="ARBA00022723"/>
    </source>
</evidence>
<evidence type="ECO:0000256" key="15">
    <source>
        <dbReference type="SAM" id="SignalP"/>
    </source>
</evidence>
<evidence type="ECO:0000256" key="2">
    <source>
        <dbReference type="ARBA" id="ARBA00006488"/>
    </source>
</evidence>
<dbReference type="Proteomes" id="UP000094969">
    <property type="component" value="Chromosome"/>
</dbReference>
<gene>
    <name evidence="17" type="ORF">BHK69_26945</name>
</gene>
<evidence type="ECO:0000256" key="14">
    <source>
        <dbReference type="SAM" id="Phobius"/>
    </source>
</evidence>
<feature type="domain" description="Cytochrome c" evidence="16">
    <location>
        <begin position="52"/>
        <end position="184"/>
    </location>
</feature>
<keyword evidence="6" id="KW-0679">Respiratory chain</keyword>
<keyword evidence="9" id="KW-0249">Electron transport</keyword>
<evidence type="ECO:0000256" key="9">
    <source>
        <dbReference type="ARBA" id="ARBA00022982"/>
    </source>
</evidence>
<dbReference type="InterPro" id="IPR021157">
    <property type="entry name" value="Cyt_c1_TM_anchor_C"/>
</dbReference>
<dbReference type="KEGG" id="bvv:BHK69_26945"/>